<dbReference type="Proteomes" id="UP000260665">
    <property type="component" value="Unassembled WGS sequence"/>
</dbReference>
<evidence type="ECO:0000256" key="6">
    <source>
        <dbReference type="ARBA" id="ARBA00023002"/>
    </source>
</evidence>
<sequence>MRSPESPAALPAGHQAEALFSNPETWERLPLWPSTESRLLQCCAVSDETHDVKSFTFRQPDAAPAAFMPGQFITVRATVGGLPLMRCYTISSSPARPFTISITVKKVPGGILSNWLHAHLHVGATLEAFGPAGMFTPAPGQRSKLLYLSAGSGVTPLMAMTRAGHDLGLDRDIVFVHSARTPADIVFRQELIALQSRLPGLQVMQVCESKGDAPDWQGPVGRLSLELLQRLVPDFPQREVFTCGPAGYMQAAQELLLRGGHPAEHYHQESFDLGSTTAGSAEAVAESPPSSTASAAPPIEAASFSVTLAKSKKTITVSGAHMLLASLRRAGVPVPSSCGQGLCGTCKTPLLQGQVAMTHQGGIRQREIDKGLRLLCCSRPESDLVLEL</sequence>
<feature type="domain" description="2Fe-2S ferredoxin-type" evidence="11">
    <location>
        <begin position="304"/>
        <end position="388"/>
    </location>
</feature>
<keyword evidence="5" id="KW-0274">FAD</keyword>
<dbReference type="InterPro" id="IPR012675">
    <property type="entry name" value="Beta-grasp_dom_sf"/>
</dbReference>
<dbReference type="InterPro" id="IPR001433">
    <property type="entry name" value="OxRdtase_FAD/NAD-bd"/>
</dbReference>
<keyword evidence="8" id="KW-0411">Iron-sulfur</keyword>
<evidence type="ECO:0000259" key="12">
    <source>
        <dbReference type="PROSITE" id="PS51384"/>
    </source>
</evidence>
<dbReference type="SUPFAM" id="SSF52343">
    <property type="entry name" value="Ferredoxin reductase-like, C-terminal NADP-linked domain"/>
    <property type="match status" value="1"/>
</dbReference>
<dbReference type="InterPro" id="IPR017927">
    <property type="entry name" value="FAD-bd_FR_type"/>
</dbReference>
<dbReference type="GO" id="GO:0046872">
    <property type="term" value="F:metal ion binding"/>
    <property type="evidence" value="ECO:0007669"/>
    <property type="project" value="UniProtKB-KW"/>
</dbReference>
<comment type="caution">
    <text evidence="13">The sequence shown here is derived from an EMBL/GenBank/DDBJ whole genome shotgun (WGS) entry which is preliminary data.</text>
</comment>
<dbReference type="InterPro" id="IPR050415">
    <property type="entry name" value="MRET"/>
</dbReference>
<comment type="cofactor">
    <cofactor evidence="1">
        <name>FAD</name>
        <dbReference type="ChEBI" id="CHEBI:57692"/>
    </cofactor>
</comment>
<dbReference type="GO" id="GO:0051537">
    <property type="term" value="F:2 iron, 2 sulfur cluster binding"/>
    <property type="evidence" value="ECO:0007669"/>
    <property type="project" value="UniProtKB-KW"/>
</dbReference>
<dbReference type="PROSITE" id="PS51085">
    <property type="entry name" value="2FE2S_FER_2"/>
    <property type="match status" value="1"/>
</dbReference>
<evidence type="ECO:0000313" key="14">
    <source>
        <dbReference type="Proteomes" id="UP000260665"/>
    </source>
</evidence>
<evidence type="ECO:0000256" key="4">
    <source>
        <dbReference type="ARBA" id="ARBA00022723"/>
    </source>
</evidence>
<dbReference type="InterPro" id="IPR001041">
    <property type="entry name" value="2Fe-2S_ferredoxin-type"/>
</dbReference>
<reference evidence="13 14" key="1">
    <citation type="submission" date="2018-05" db="EMBL/GenBank/DDBJ databases">
        <title>Rhodoferax soyangensis sp.nov., isolated from an oligotrophic freshwater lake.</title>
        <authorList>
            <person name="Park M."/>
        </authorList>
    </citation>
    <scope>NUCLEOTIDE SEQUENCE [LARGE SCALE GENOMIC DNA]</scope>
    <source>
        <strain evidence="13 14">IMCC26218</strain>
    </source>
</reference>
<dbReference type="EMBL" id="QFZK01000013">
    <property type="protein sequence ID" value="RFO95739.1"/>
    <property type="molecule type" value="Genomic_DNA"/>
</dbReference>
<dbReference type="SUPFAM" id="SSF54292">
    <property type="entry name" value="2Fe-2S ferredoxin-like"/>
    <property type="match status" value="1"/>
</dbReference>
<accession>A0A3E1R8P6</accession>
<keyword evidence="2" id="KW-0285">Flavoprotein</keyword>
<dbReference type="InterPro" id="IPR039261">
    <property type="entry name" value="FNR_nucleotide-bd"/>
</dbReference>
<keyword evidence="3" id="KW-0001">2Fe-2S</keyword>
<dbReference type="Pfam" id="PF00175">
    <property type="entry name" value="NAD_binding_1"/>
    <property type="match status" value="1"/>
</dbReference>
<dbReference type="PANTHER" id="PTHR47354:SF6">
    <property type="entry name" value="NADH OXIDOREDUCTASE HCR"/>
    <property type="match status" value="1"/>
</dbReference>
<dbReference type="Gene3D" id="3.40.50.80">
    <property type="entry name" value="Nucleotide-binding domain of ferredoxin-NADP reductase (FNR) module"/>
    <property type="match status" value="1"/>
</dbReference>
<evidence type="ECO:0000256" key="9">
    <source>
        <dbReference type="ARBA" id="ARBA00061434"/>
    </source>
</evidence>
<keyword evidence="7" id="KW-0408">Iron</keyword>
<evidence type="ECO:0000256" key="5">
    <source>
        <dbReference type="ARBA" id="ARBA00022827"/>
    </source>
</evidence>
<dbReference type="PROSITE" id="PS00197">
    <property type="entry name" value="2FE2S_FER_1"/>
    <property type="match status" value="1"/>
</dbReference>
<dbReference type="AlphaFoldDB" id="A0A3E1R8P6"/>
<dbReference type="GO" id="GO:0016491">
    <property type="term" value="F:oxidoreductase activity"/>
    <property type="evidence" value="ECO:0007669"/>
    <property type="project" value="UniProtKB-KW"/>
</dbReference>
<evidence type="ECO:0000259" key="11">
    <source>
        <dbReference type="PROSITE" id="PS51085"/>
    </source>
</evidence>
<keyword evidence="6" id="KW-0560">Oxidoreductase</keyword>
<dbReference type="PANTHER" id="PTHR47354">
    <property type="entry name" value="NADH OXIDOREDUCTASE HCR"/>
    <property type="match status" value="1"/>
</dbReference>
<evidence type="ECO:0000256" key="7">
    <source>
        <dbReference type="ARBA" id="ARBA00023004"/>
    </source>
</evidence>
<evidence type="ECO:0000256" key="10">
    <source>
        <dbReference type="SAM" id="MobiDB-lite"/>
    </source>
</evidence>
<dbReference type="PRINTS" id="PR00410">
    <property type="entry name" value="PHEHYDRXLASE"/>
</dbReference>
<dbReference type="InterPro" id="IPR036010">
    <property type="entry name" value="2Fe-2S_ferredoxin-like_sf"/>
</dbReference>
<evidence type="ECO:0000256" key="8">
    <source>
        <dbReference type="ARBA" id="ARBA00023014"/>
    </source>
</evidence>
<dbReference type="SUPFAM" id="SSF63380">
    <property type="entry name" value="Riboflavin synthase domain-like"/>
    <property type="match status" value="1"/>
</dbReference>
<comment type="similarity">
    <text evidence="9">In the N-terminal section; belongs to the FAD-binding oxidoreductase type 6 family.</text>
</comment>
<dbReference type="Gene3D" id="2.40.30.10">
    <property type="entry name" value="Translation factors"/>
    <property type="match status" value="1"/>
</dbReference>
<dbReference type="Pfam" id="PF00111">
    <property type="entry name" value="Fer2"/>
    <property type="match status" value="1"/>
</dbReference>
<dbReference type="InterPro" id="IPR008333">
    <property type="entry name" value="Cbr1-like_FAD-bd_dom"/>
</dbReference>
<dbReference type="Gene3D" id="3.10.20.30">
    <property type="match status" value="1"/>
</dbReference>
<dbReference type="CDD" id="cd06215">
    <property type="entry name" value="FNR_iron_sulfur_binding_1"/>
    <property type="match status" value="1"/>
</dbReference>
<feature type="domain" description="FAD-binding FR-type" evidence="12">
    <location>
        <begin position="35"/>
        <end position="138"/>
    </location>
</feature>
<evidence type="ECO:0000313" key="13">
    <source>
        <dbReference type="EMBL" id="RFO95739.1"/>
    </source>
</evidence>
<keyword evidence="14" id="KW-1185">Reference proteome</keyword>
<feature type="region of interest" description="Disordered" evidence="10">
    <location>
        <begin position="277"/>
        <end position="296"/>
    </location>
</feature>
<evidence type="ECO:0000256" key="3">
    <source>
        <dbReference type="ARBA" id="ARBA00022714"/>
    </source>
</evidence>
<dbReference type="CDD" id="cd00207">
    <property type="entry name" value="fer2"/>
    <property type="match status" value="1"/>
</dbReference>
<gene>
    <name evidence="13" type="ORF">DIC66_17080</name>
</gene>
<organism evidence="13 14">
    <name type="scientific">Rhodoferax lacus</name>
    <dbReference type="NCBI Taxonomy" id="2184758"/>
    <lineage>
        <taxon>Bacteria</taxon>
        <taxon>Pseudomonadati</taxon>
        <taxon>Pseudomonadota</taxon>
        <taxon>Betaproteobacteria</taxon>
        <taxon>Burkholderiales</taxon>
        <taxon>Comamonadaceae</taxon>
        <taxon>Rhodoferax</taxon>
    </lineage>
</organism>
<protein>
    <submittedName>
        <fullName evidence="13">Hybrid-cluster NAD(P)-dependent oxidoreductase</fullName>
    </submittedName>
</protein>
<feature type="compositionally biased region" description="Low complexity" evidence="10">
    <location>
        <begin position="278"/>
        <end position="296"/>
    </location>
</feature>
<keyword evidence="4" id="KW-0479">Metal-binding</keyword>
<name>A0A3E1R8P6_9BURK</name>
<dbReference type="InterPro" id="IPR006058">
    <property type="entry name" value="2Fe2S_fd_BS"/>
</dbReference>
<dbReference type="RefSeq" id="WP_117179343.1">
    <property type="nucleotide sequence ID" value="NZ_QFZK01000013.1"/>
</dbReference>
<dbReference type="Pfam" id="PF00970">
    <property type="entry name" value="FAD_binding_6"/>
    <property type="match status" value="1"/>
</dbReference>
<dbReference type="PROSITE" id="PS51384">
    <property type="entry name" value="FAD_FR"/>
    <property type="match status" value="1"/>
</dbReference>
<dbReference type="OrthoDB" id="9796486at2"/>
<evidence type="ECO:0000256" key="2">
    <source>
        <dbReference type="ARBA" id="ARBA00022630"/>
    </source>
</evidence>
<dbReference type="InterPro" id="IPR017938">
    <property type="entry name" value="Riboflavin_synthase-like_b-brl"/>
</dbReference>
<evidence type="ECO:0000256" key="1">
    <source>
        <dbReference type="ARBA" id="ARBA00001974"/>
    </source>
</evidence>
<proteinExistence type="inferred from homology"/>